<dbReference type="InterPro" id="IPR012338">
    <property type="entry name" value="Beta-lactam/transpept-like"/>
</dbReference>
<dbReference type="SUPFAM" id="SSF56601">
    <property type="entry name" value="beta-lactamase/transpeptidase-like"/>
    <property type="match status" value="1"/>
</dbReference>
<evidence type="ECO:0000313" key="3">
    <source>
        <dbReference type="EMBL" id="WSE30430.1"/>
    </source>
</evidence>
<evidence type="ECO:0000313" key="4">
    <source>
        <dbReference type="Proteomes" id="UP001330812"/>
    </source>
</evidence>
<proteinExistence type="predicted"/>
<evidence type="ECO:0000259" key="2">
    <source>
        <dbReference type="Pfam" id="PF00144"/>
    </source>
</evidence>
<feature type="domain" description="Beta-lactamase-related" evidence="2">
    <location>
        <begin position="8"/>
        <end position="313"/>
    </location>
</feature>
<evidence type="ECO:0000256" key="1">
    <source>
        <dbReference type="SAM" id="MobiDB-lite"/>
    </source>
</evidence>
<name>A0ABZ1IAH0_9PSEU</name>
<gene>
    <name evidence="3" type="ORF">VSH64_47890</name>
</gene>
<dbReference type="EMBL" id="CP142149">
    <property type="protein sequence ID" value="WSE30430.1"/>
    <property type="molecule type" value="Genomic_DNA"/>
</dbReference>
<dbReference type="PANTHER" id="PTHR46825:SF9">
    <property type="entry name" value="BETA-LACTAMASE-RELATED DOMAIN-CONTAINING PROTEIN"/>
    <property type="match status" value="1"/>
</dbReference>
<accession>A0ABZ1IAH0</accession>
<dbReference type="InterPro" id="IPR001466">
    <property type="entry name" value="Beta-lactam-related"/>
</dbReference>
<dbReference type="Proteomes" id="UP001330812">
    <property type="component" value="Chromosome"/>
</dbReference>
<dbReference type="PANTHER" id="PTHR46825">
    <property type="entry name" value="D-ALANYL-D-ALANINE-CARBOXYPEPTIDASE/ENDOPEPTIDASE AMPH"/>
    <property type="match status" value="1"/>
</dbReference>
<organism evidence="3 4">
    <name type="scientific">Amycolatopsis rhabdoformis</name>
    <dbReference type="NCBI Taxonomy" id="1448059"/>
    <lineage>
        <taxon>Bacteria</taxon>
        <taxon>Bacillati</taxon>
        <taxon>Actinomycetota</taxon>
        <taxon>Actinomycetes</taxon>
        <taxon>Pseudonocardiales</taxon>
        <taxon>Pseudonocardiaceae</taxon>
        <taxon>Amycolatopsis</taxon>
    </lineage>
</organism>
<feature type="region of interest" description="Disordered" evidence="1">
    <location>
        <begin position="422"/>
        <end position="450"/>
    </location>
</feature>
<feature type="compositionally biased region" description="Polar residues" evidence="1">
    <location>
        <begin position="440"/>
        <end position="450"/>
    </location>
</feature>
<dbReference type="Pfam" id="PF00144">
    <property type="entry name" value="Beta-lactamase"/>
    <property type="match status" value="1"/>
</dbReference>
<reference evidence="3 4" key="1">
    <citation type="journal article" date="2015" name="Int. J. Syst. Evol. Microbiol.">
        <title>Amycolatopsis rhabdoformis sp. nov., an actinomycete isolated from a tropical forest soil.</title>
        <authorList>
            <person name="Souza W.R."/>
            <person name="Silva R.E."/>
            <person name="Goodfellow M."/>
            <person name="Busarakam K."/>
            <person name="Figueiro F.S."/>
            <person name="Ferreira D."/>
            <person name="Rodrigues-Filho E."/>
            <person name="Moraes L.A.B."/>
            <person name="Zucchi T.D."/>
        </authorList>
    </citation>
    <scope>NUCLEOTIDE SEQUENCE [LARGE SCALE GENOMIC DNA]</scope>
    <source>
        <strain evidence="3 4">NCIMB 14900</strain>
    </source>
</reference>
<dbReference type="InterPro" id="IPR050491">
    <property type="entry name" value="AmpC-like"/>
</dbReference>
<dbReference type="EC" id="3.1.1.103" evidence="3"/>
<dbReference type="Gene3D" id="3.40.710.10">
    <property type="entry name" value="DD-peptidase/beta-lactamase superfamily"/>
    <property type="match status" value="1"/>
</dbReference>
<keyword evidence="4" id="KW-1185">Reference proteome</keyword>
<dbReference type="GO" id="GO:0016787">
    <property type="term" value="F:hydrolase activity"/>
    <property type="evidence" value="ECO:0007669"/>
    <property type="project" value="UniProtKB-KW"/>
</dbReference>
<sequence>MGWDLHERITHHHIPGAQLAVLANGEIHDEAAGVLSLRTRVEATTDSVFKIGSITKIWTATLIQHLVTDGALDLDRPVRHYLPGFRLSDPAATAALTARHLLTHTGGVDGHHLVDTGRNDDAIERFVATLADADHLFPPGELFSYTNNGYVVLGRLVEVLRGRPFHDVLRGSLVAPIGLSTVATTTYEALLHRTAVGHVEADGQLSPAKTWATRAFSTPSGSHLAMSARDLLTFVRRHLADPELAALREPQPVDVPDFGGGIVGWGVGWMRYRDAVVGHTGVSQGQKAFLRVAPAAGVAVAVLTNSAGGEPLAYDLFATVLRDLAGVTTTPQPRPPAHPTPIDADRLCGTYRTTLHDFTLTVENGRAYLTRRSRADAAKTERAEVVGLGDSAVITAEPKLGGHQVFSFVGSDEQGRARYLHNGSAARRTTPADPRHYGSRQPTIRSANSP</sequence>
<protein>
    <submittedName>
        <fullName evidence="3">Serine hydrolase domain-containing protein</fullName>
        <ecNumber evidence="3">3.1.1.103</ecNumber>
    </submittedName>
</protein>
<keyword evidence="3" id="KW-0378">Hydrolase</keyword>
<dbReference type="RefSeq" id="WP_326569375.1">
    <property type="nucleotide sequence ID" value="NZ_CP142149.1"/>
</dbReference>